<evidence type="ECO:0000256" key="9">
    <source>
        <dbReference type="ARBA" id="ARBA00023212"/>
    </source>
</evidence>
<organism evidence="11 12">
    <name type="scientific">Euroglyphus maynei</name>
    <name type="common">Mayne's house dust mite</name>
    <dbReference type="NCBI Taxonomy" id="6958"/>
    <lineage>
        <taxon>Eukaryota</taxon>
        <taxon>Metazoa</taxon>
        <taxon>Ecdysozoa</taxon>
        <taxon>Arthropoda</taxon>
        <taxon>Chelicerata</taxon>
        <taxon>Arachnida</taxon>
        <taxon>Acari</taxon>
        <taxon>Acariformes</taxon>
        <taxon>Sarcoptiformes</taxon>
        <taxon>Astigmata</taxon>
        <taxon>Psoroptidia</taxon>
        <taxon>Analgoidea</taxon>
        <taxon>Pyroglyphidae</taxon>
        <taxon>Pyroglyphinae</taxon>
        <taxon>Euroglyphus</taxon>
    </lineage>
</organism>
<sequence length="119" mass="13808">NYINLNFCPSDAQRFQDYISPGDEIEGLTSTRRMQNGDHSTPSNGIPIDHIEPERDPLPPDVLSHNLGLDIVVAITKTDYMSTLEKDYDYREEHFDFIQQYARKFCLQCEIMLQTSYES</sequence>
<keyword evidence="6 10" id="KW-0067">ATP-binding</keyword>
<evidence type="ECO:0000256" key="8">
    <source>
        <dbReference type="ARBA" id="ARBA00023175"/>
    </source>
</evidence>
<keyword evidence="8 10" id="KW-0505">Motor protein</keyword>
<comment type="function">
    <text evidence="10">Acts as one of several non-catalytic accessory components of the cytoplasmic dynein 1 complex that are thought to be involved in linking dynein to cargos and to adapter proteins that regulate dynein function. Cytoplasmic dynein 1 acts as a motor for the intracellular retrograde motility of vesicles and organelles along microtubules. May play a role in binding dynein to membranous organelles or chromosomes.</text>
</comment>
<gene>
    <name evidence="11" type="ORF">BLA29_013086</name>
</gene>
<dbReference type="AlphaFoldDB" id="A0A1Y3ASE0"/>
<dbReference type="InterPro" id="IPR022780">
    <property type="entry name" value="Dynein_light_int_chain"/>
</dbReference>
<evidence type="ECO:0000256" key="1">
    <source>
        <dbReference type="ARBA" id="ARBA00004245"/>
    </source>
</evidence>
<evidence type="ECO:0000313" key="11">
    <source>
        <dbReference type="EMBL" id="OTF70573.1"/>
    </source>
</evidence>
<evidence type="ECO:0000313" key="12">
    <source>
        <dbReference type="Proteomes" id="UP000194236"/>
    </source>
</evidence>
<dbReference type="GO" id="GO:0005874">
    <property type="term" value="C:microtubule"/>
    <property type="evidence" value="ECO:0007669"/>
    <property type="project" value="UniProtKB-KW"/>
</dbReference>
<accession>A0A1Y3ASE0</accession>
<dbReference type="Proteomes" id="UP000194236">
    <property type="component" value="Unassembled WGS sequence"/>
</dbReference>
<keyword evidence="12" id="KW-1185">Reference proteome</keyword>
<dbReference type="GO" id="GO:0007018">
    <property type="term" value="P:microtubule-based movement"/>
    <property type="evidence" value="ECO:0007669"/>
    <property type="project" value="InterPro"/>
</dbReference>
<dbReference type="GO" id="GO:0005868">
    <property type="term" value="C:cytoplasmic dynein complex"/>
    <property type="evidence" value="ECO:0007669"/>
    <property type="project" value="UniProtKB-UniRule"/>
</dbReference>
<keyword evidence="9 10" id="KW-0206">Cytoskeleton</keyword>
<keyword evidence="5 10" id="KW-0547">Nucleotide-binding</keyword>
<keyword evidence="3 10" id="KW-0963">Cytoplasm</keyword>
<evidence type="ECO:0000256" key="6">
    <source>
        <dbReference type="ARBA" id="ARBA00022840"/>
    </source>
</evidence>
<comment type="caution">
    <text evidence="11">The sequence shown here is derived from an EMBL/GenBank/DDBJ whole genome shotgun (WGS) entry which is preliminary data.</text>
</comment>
<dbReference type="PANTHER" id="PTHR12688">
    <property type="entry name" value="DYNEIN LIGHT INTERMEDIATE CHAIN"/>
    <property type="match status" value="1"/>
</dbReference>
<dbReference type="GO" id="GO:0005524">
    <property type="term" value="F:ATP binding"/>
    <property type="evidence" value="ECO:0007669"/>
    <property type="project" value="UniProtKB-KW"/>
</dbReference>
<evidence type="ECO:0000256" key="4">
    <source>
        <dbReference type="ARBA" id="ARBA00022701"/>
    </source>
</evidence>
<evidence type="ECO:0000256" key="10">
    <source>
        <dbReference type="RuleBase" id="RU366047"/>
    </source>
</evidence>
<dbReference type="EMBL" id="MUJZ01065077">
    <property type="protein sequence ID" value="OTF70573.1"/>
    <property type="molecule type" value="Genomic_DNA"/>
</dbReference>
<comment type="subcellular location">
    <subcellularLocation>
        <location evidence="1 10">Cytoplasm</location>
        <location evidence="1 10">Cytoskeleton</location>
    </subcellularLocation>
</comment>
<name>A0A1Y3ASE0_EURMA</name>
<dbReference type="GO" id="GO:0045504">
    <property type="term" value="F:dynein heavy chain binding"/>
    <property type="evidence" value="ECO:0007669"/>
    <property type="project" value="TreeGrafter"/>
</dbReference>
<dbReference type="OrthoDB" id="27603at2759"/>
<dbReference type="GO" id="GO:0000226">
    <property type="term" value="P:microtubule cytoskeleton organization"/>
    <property type="evidence" value="ECO:0007669"/>
    <property type="project" value="TreeGrafter"/>
</dbReference>
<evidence type="ECO:0000256" key="5">
    <source>
        <dbReference type="ARBA" id="ARBA00022741"/>
    </source>
</evidence>
<dbReference type="PANTHER" id="PTHR12688:SF0">
    <property type="entry name" value="DYNEIN LIGHT INTERMEDIATE CHAIN"/>
    <property type="match status" value="1"/>
</dbReference>
<evidence type="ECO:0000256" key="3">
    <source>
        <dbReference type="ARBA" id="ARBA00022490"/>
    </source>
</evidence>
<comment type="similarity">
    <text evidence="10">Belongs to the dynein light intermediate chain family.</text>
</comment>
<dbReference type="GO" id="GO:0005813">
    <property type="term" value="C:centrosome"/>
    <property type="evidence" value="ECO:0007669"/>
    <property type="project" value="TreeGrafter"/>
</dbReference>
<feature type="non-terminal residue" evidence="11">
    <location>
        <position position="1"/>
    </location>
</feature>
<evidence type="ECO:0000256" key="2">
    <source>
        <dbReference type="ARBA" id="ARBA00022448"/>
    </source>
</evidence>
<dbReference type="InterPro" id="IPR008467">
    <property type="entry name" value="Dynein1_light_intermed_chain"/>
</dbReference>
<proteinExistence type="inferred from homology"/>
<dbReference type="Pfam" id="PF05783">
    <property type="entry name" value="DLIC"/>
    <property type="match status" value="1"/>
</dbReference>
<protein>
    <recommendedName>
        <fullName evidence="10">Dynein light intermediate chain</fullName>
    </recommendedName>
</protein>
<reference evidence="11 12" key="1">
    <citation type="submission" date="2017-03" db="EMBL/GenBank/DDBJ databases">
        <title>Genome Survey of Euroglyphus maynei.</title>
        <authorList>
            <person name="Arlian L.G."/>
            <person name="Morgan M.S."/>
            <person name="Rider S.D."/>
        </authorList>
    </citation>
    <scope>NUCLEOTIDE SEQUENCE [LARGE SCALE GENOMIC DNA]</scope>
    <source>
        <strain evidence="11">Arlian Lab</strain>
        <tissue evidence="11">Whole body</tissue>
    </source>
</reference>
<keyword evidence="2 10" id="KW-0813">Transport</keyword>
<keyword evidence="7 10" id="KW-0243">Dynein</keyword>
<comment type="subunit">
    <text evidence="10">Homodimer. The cytoplasmic dynein 1 complex consists of two catalytic heavy chains (HCs) and a number of non-catalytic subunits presented by intermediate chains (ICs).</text>
</comment>
<evidence type="ECO:0000256" key="7">
    <source>
        <dbReference type="ARBA" id="ARBA00023017"/>
    </source>
</evidence>
<keyword evidence="4 10" id="KW-0493">Microtubule</keyword>